<feature type="transmembrane region" description="Helical" evidence="1">
    <location>
        <begin position="63"/>
        <end position="84"/>
    </location>
</feature>
<keyword evidence="3" id="KW-1185">Reference proteome</keyword>
<feature type="non-terminal residue" evidence="2">
    <location>
        <position position="1"/>
    </location>
</feature>
<proteinExistence type="predicted"/>
<keyword evidence="1" id="KW-0472">Membrane</keyword>
<evidence type="ECO:0000313" key="2">
    <source>
        <dbReference type="EMBL" id="RLL40329.1"/>
    </source>
</evidence>
<dbReference type="AlphaFoldDB" id="A0A498D617"/>
<organism evidence="2 3">
    <name type="scientific">Oceanobacillus piezotolerans</name>
    <dbReference type="NCBI Taxonomy" id="2448030"/>
    <lineage>
        <taxon>Bacteria</taxon>
        <taxon>Bacillati</taxon>
        <taxon>Bacillota</taxon>
        <taxon>Bacilli</taxon>
        <taxon>Bacillales</taxon>
        <taxon>Bacillaceae</taxon>
        <taxon>Oceanobacillus</taxon>
    </lineage>
</organism>
<gene>
    <name evidence="2" type="ORF">D8M04_19000</name>
</gene>
<sequence>NQFYVLAFRSVTFYLKEKTSFLFVLTYWLFCSVFKEQICFWLFRNSDFINITHFAISCQPIFLKINVVNLVAVFFATWITLSWAHMKVNVFFKNNNPMI</sequence>
<feature type="transmembrane region" description="Helical" evidence="1">
    <location>
        <begin position="21"/>
        <end position="43"/>
    </location>
</feature>
<dbReference type="Proteomes" id="UP000270219">
    <property type="component" value="Unassembled WGS sequence"/>
</dbReference>
<keyword evidence="1" id="KW-0812">Transmembrane</keyword>
<name>A0A498D617_9BACI</name>
<protein>
    <submittedName>
        <fullName evidence="2">Uncharacterized protein</fullName>
    </submittedName>
</protein>
<evidence type="ECO:0000256" key="1">
    <source>
        <dbReference type="SAM" id="Phobius"/>
    </source>
</evidence>
<dbReference type="EMBL" id="RCHR01000012">
    <property type="protein sequence ID" value="RLL40329.1"/>
    <property type="molecule type" value="Genomic_DNA"/>
</dbReference>
<evidence type="ECO:0000313" key="3">
    <source>
        <dbReference type="Proteomes" id="UP000270219"/>
    </source>
</evidence>
<comment type="caution">
    <text evidence="2">The sequence shown here is derived from an EMBL/GenBank/DDBJ whole genome shotgun (WGS) entry which is preliminary data.</text>
</comment>
<keyword evidence="1" id="KW-1133">Transmembrane helix</keyword>
<accession>A0A498D617</accession>
<reference evidence="2 3" key="1">
    <citation type="submission" date="2018-10" db="EMBL/GenBank/DDBJ databases">
        <title>Oceanobacillus sp. YLB-02 draft genome.</title>
        <authorList>
            <person name="Yu L."/>
        </authorList>
    </citation>
    <scope>NUCLEOTIDE SEQUENCE [LARGE SCALE GENOMIC DNA]</scope>
    <source>
        <strain evidence="2 3">YLB-02</strain>
    </source>
</reference>